<evidence type="ECO:0000313" key="2">
    <source>
        <dbReference type="EMBL" id="KAL3879210.1"/>
    </source>
</evidence>
<dbReference type="EMBL" id="JBJQND010000004">
    <property type="protein sequence ID" value="KAL3879210.1"/>
    <property type="molecule type" value="Genomic_DNA"/>
</dbReference>
<reference evidence="2 3" key="1">
    <citation type="submission" date="2024-11" db="EMBL/GenBank/DDBJ databases">
        <title>Chromosome-level genome assembly of the freshwater bivalve Anodonta woodiana.</title>
        <authorList>
            <person name="Chen X."/>
        </authorList>
    </citation>
    <scope>NUCLEOTIDE SEQUENCE [LARGE SCALE GENOMIC DNA]</scope>
    <source>
        <strain evidence="2">MN2024</strain>
        <tissue evidence="2">Gills</tissue>
    </source>
</reference>
<feature type="region of interest" description="Disordered" evidence="1">
    <location>
        <begin position="1"/>
        <end position="41"/>
    </location>
</feature>
<organism evidence="2 3">
    <name type="scientific">Sinanodonta woodiana</name>
    <name type="common">Chinese pond mussel</name>
    <name type="synonym">Anodonta woodiana</name>
    <dbReference type="NCBI Taxonomy" id="1069815"/>
    <lineage>
        <taxon>Eukaryota</taxon>
        <taxon>Metazoa</taxon>
        <taxon>Spiralia</taxon>
        <taxon>Lophotrochozoa</taxon>
        <taxon>Mollusca</taxon>
        <taxon>Bivalvia</taxon>
        <taxon>Autobranchia</taxon>
        <taxon>Heteroconchia</taxon>
        <taxon>Palaeoheterodonta</taxon>
        <taxon>Unionida</taxon>
        <taxon>Unionoidea</taxon>
        <taxon>Unionidae</taxon>
        <taxon>Unioninae</taxon>
        <taxon>Sinanodonta</taxon>
    </lineage>
</organism>
<sequence length="302" mass="32818">MSVQGDPPQQPNAGQHNPNDEDDPTLPRRLGNSTFQDIIDSEGPPAISFEQFINDQFLKEKFDDEEVQRMFSAIEEDPAVIAQFKDNQKFLDVVRYIGDLFAPYANDPATQQQGGNIMEAANLMNLFGGQGGAEQFANFAQQFEGAAQFFQGQGGNPMENMGQGQGENHMADLAQLFGGQGGNPMANLSQLLQGQDVNPMQNMQGQGRNPMDNLFQLMGVQGVNRMENVNQGQVQEQNPMANLAQMLGGNPMENMQGQAANPMANLLQLLGGQHGNPMENMNQGQGQNSMANLAHLFGGQGQ</sequence>
<accession>A0ABD3X0G5</accession>
<dbReference type="AlphaFoldDB" id="A0ABD3X0G5"/>
<dbReference type="Proteomes" id="UP001634394">
    <property type="component" value="Unassembled WGS sequence"/>
</dbReference>
<name>A0ABD3X0G5_SINWO</name>
<evidence type="ECO:0000313" key="3">
    <source>
        <dbReference type="Proteomes" id="UP001634394"/>
    </source>
</evidence>
<keyword evidence="3" id="KW-1185">Reference proteome</keyword>
<evidence type="ECO:0000256" key="1">
    <source>
        <dbReference type="SAM" id="MobiDB-lite"/>
    </source>
</evidence>
<protein>
    <submittedName>
        <fullName evidence="2">Uncharacterized protein</fullName>
    </submittedName>
</protein>
<gene>
    <name evidence="2" type="ORF">ACJMK2_031517</name>
</gene>
<proteinExistence type="predicted"/>
<comment type="caution">
    <text evidence="2">The sequence shown here is derived from an EMBL/GenBank/DDBJ whole genome shotgun (WGS) entry which is preliminary data.</text>
</comment>